<feature type="transmembrane region" description="Helical" evidence="7">
    <location>
        <begin position="422"/>
        <end position="440"/>
    </location>
</feature>
<evidence type="ECO:0000256" key="2">
    <source>
        <dbReference type="ARBA" id="ARBA00008974"/>
    </source>
</evidence>
<feature type="transmembrane region" description="Helical" evidence="7">
    <location>
        <begin position="127"/>
        <end position="151"/>
    </location>
</feature>
<dbReference type="GO" id="GO:0005886">
    <property type="term" value="C:plasma membrane"/>
    <property type="evidence" value="ECO:0007669"/>
    <property type="project" value="TreeGrafter"/>
</dbReference>
<dbReference type="CDD" id="cd11482">
    <property type="entry name" value="SLC-NCS1sbd_NRT1-like"/>
    <property type="match status" value="1"/>
</dbReference>
<dbReference type="NCBIfam" id="TIGR00800">
    <property type="entry name" value="ncs1"/>
    <property type="match status" value="1"/>
</dbReference>
<accession>A0A0D2ABX3</accession>
<dbReference type="InterPro" id="IPR012681">
    <property type="entry name" value="NCS1"/>
</dbReference>
<evidence type="ECO:0000256" key="3">
    <source>
        <dbReference type="ARBA" id="ARBA00022692"/>
    </source>
</evidence>
<keyword evidence="3 7" id="KW-0812">Transmembrane</keyword>
<dbReference type="GeneID" id="27351392"/>
<evidence type="ECO:0000256" key="6">
    <source>
        <dbReference type="SAM" id="MobiDB-lite"/>
    </source>
</evidence>
<proteinExistence type="inferred from homology"/>
<feature type="region of interest" description="Disordered" evidence="6">
    <location>
        <begin position="573"/>
        <end position="616"/>
    </location>
</feature>
<dbReference type="Proteomes" id="UP000054466">
    <property type="component" value="Unassembled WGS sequence"/>
</dbReference>
<feature type="transmembrane region" description="Helical" evidence="7">
    <location>
        <begin position="226"/>
        <end position="244"/>
    </location>
</feature>
<feature type="transmembrane region" description="Helical" evidence="7">
    <location>
        <begin position="251"/>
        <end position="270"/>
    </location>
</feature>
<evidence type="ECO:0000256" key="7">
    <source>
        <dbReference type="SAM" id="Phobius"/>
    </source>
</evidence>
<protein>
    <recommendedName>
        <fullName evidence="10">Uracil permease</fullName>
    </recommendedName>
</protein>
<evidence type="ECO:0000256" key="1">
    <source>
        <dbReference type="ARBA" id="ARBA00004141"/>
    </source>
</evidence>
<dbReference type="RefSeq" id="XP_016242513.1">
    <property type="nucleotide sequence ID" value="XM_016399701.1"/>
</dbReference>
<dbReference type="Pfam" id="PF02133">
    <property type="entry name" value="Transp_cyt_pur"/>
    <property type="match status" value="1"/>
</dbReference>
<feature type="region of interest" description="Disordered" evidence="6">
    <location>
        <begin position="1"/>
        <end position="51"/>
    </location>
</feature>
<feature type="transmembrane region" description="Helical" evidence="7">
    <location>
        <begin position="332"/>
        <end position="361"/>
    </location>
</feature>
<dbReference type="PANTHER" id="PTHR30618">
    <property type="entry name" value="NCS1 FAMILY PURINE/PYRIMIDINE TRANSPORTER"/>
    <property type="match status" value="1"/>
</dbReference>
<feature type="transmembrane region" description="Helical" evidence="7">
    <location>
        <begin position="381"/>
        <end position="401"/>
    </location>
</feature>
<feature type="compositionally biased region" description="Basic and acidic residues" evidence="6">
    <location>
        <begin position="597"/>
        <end position="616"/>
    </location>
</feature>
<comment type="subcellular location">
    <subcellularLocation>
        <location evidence="1">Membrane</location>
        <topology evidence="1">Multi-pass membrane protein</topology>
    </subcellularLocation>
</comment>
<dbReference type="FunFam" id="1.10.4160.10:FF:000001">
    <property type="entry name" value="Uracil permease, putative"/>
    <property type="match status" value="1"/>
</dbReference>
<dbReference type="PANTHER" id="PTHR30618:SF2">
    <property type="entry name" value="ALLANTOIN PERMEASE-RELATED"/>
    <property type="match status" value="1"/>
</dbReference>
<evidence type="ECO:0000313" key="9">
    <source>
        <dbReference type="Proteomes" id="UP000054466"/>
    </source>
</evidence>
<dbReference type="HOGENOM" id="CLU_021555_2_0_1"/>
<evidence type="ECO:0000256" key="5">
    <source>
        <dbReference type="ARBA" id="ARBA00023136"/>
    </source>
</evidence>
<evidence type="ECO:0000313" key="8">
    <source>
        <dbReference type="EMBL" id="KIW22297.1"/>
    </source>
</evidence>
<name>A0A0D2ABX3_9EURO</name>
<dbReference type="AlphaFoldDB" id="A0A0D2ABX3"/>
<keyword evidence="4 7" id="KW-1133">Transmembrane helix</keyword>
<feature type="transmembrane region" description="Helical" evidence="7">
    <location>
        <begin position="529"/>
        <end position="549"/>
    </location>
</feature>
<keyword evidence="9" id="KW-1185">Reference proteome</keyword>
<feature type="transmembrane region" description="Helical" evidence="7">
    <location>
        <begin position="452"/>
        <end position="471"/>
    </location>
</feature>
<dbReference type="InterPro" id="IPR045225">
    <property type="entry name" value="Uracil/uridine/allantoin_perm"/>
</dbReference>
<feature type="transmembrane region" description="Helical" evidence="7">
    <location>
        <begin position="290"/>
        <end position="311"/>
    </location>
</feature>
<evidence type="ECO:0000256" key="4">
    <source>
        <dbReference type="ARBA" id="ARBA00022989"/>
    </source>
</evidence>
<dbReference type="OrthoDB" id="2018619at2759"/>
<dbReference type="VEuPathDB" id="FungiDB:PV07_12198"/>
<feature type="transmembrane region" description="Helical" evidence="7">
    <location>
        <begin position="95"/>
        <end position="115"/>
    </location>
</feature>
<comment type="similarity">
    <text evidence="2">Belongs to the purine-cytosine permease (2.A.39) family.</text>
</comment>
<feature type="transmembrane region" description="Helical" evidence="7">
    <location>
        <begin position="184"/>
        <end position="206"/>
    </location>
</feature>
<dbReference type="Gene3D" id="1.10.4160.10">
    <property type="entry name" value="Hydantoin permease"/>
    <property type="match status" value="1"/>
</dbReference>
<reference evidence="8 9" key="1">
    <citation type="submission" date="2015-01" db="EMBL/GenBank/DDBJ databases">
        <title>The Genome Sequence of Cladophialophora immunda CBS83496.</title>
        <authorList>
            <consortium name="The Broad Institute Genomics Platform"/>
            <person name="Cuomo C."/>
            <person name="de Hoog S."/>
            <person name="Gorbushina A."/>
            <person name="Stielow B."/>
            <person name="Teixiera M."/>
            <person name="Abouelleil A."/>
            <person name="Chapman S.B."/>
            <person name="Priest M."/>
            <person name="Young S.K."/>
            <person name="Wortman J."/>
            <person name="Nusbaum C."/>
            <person name="Birren B."/>
        </authorList>
    </citation>
    <scope>NUCLEOTIDE SEQUENCE [LARGE SCALE GENOMIC DNA]</scope>
    <source>
        <strain evidence="8 9">CBS 83496</strain>
    </source>
</reference>
<feature type="transmembrane region" description="Helical" evidence="7">
    <location>
        <begin position="501"/>
        <end position="523"/>
    </location>
</feature>
<dbReference type="GO" id="GO:0015205">
    <property type="term" value="F:nucleobase transmembrane transporter activity"/>
    <property type="evidence" value="ECO:0007669"/>
    <property type="project" value="TreeGrafter"/>
</dbReference>
<dbReference type="InterPro" id="IPR001248">
    <property type="entry name" value="Pur-cyt_permease"/>
</dbReference>
<gene>
    <name evidence="8" type="ORF">PV07_12198</name>
</gene>
<evidence type="ECO:0008006" key="10">
    <source>
        <dbReference type="Google" id="ProtNLM"/>
    </source>
</evidence>
<keyword evidence="5 7" id="KW-0472">Membrane</keyword>
<organism evidence="8 9">
    <name type="scientific">Cladophialophora immunda</name>
    <dbReference type="NCBI Taxonomy" id="569365"/>
    <lineage>
        <taxon>Eukaryota</taxon>
        <taxon>Fungi</taxon>
        <taxon>Dikarya</taxon>
        <taxon>Ascomycota</taxon>
        <taxon>Pezizomycotina</taxon>
        <taxon>Eurotiomycetes</taxon>
        <taxon>Chaetothyriomycetidae</taxon>
        <taxon>Chaetothyriales</taxon>
        <taxon>Herpotrichiellaceae</taxon>
        <taxon>Cladophialophora</taxon>
    </lineage>
</organism>
<sequence>MRSPSPQNAVVELDDFATSSSERISRWEAAEPLLSQSNSPLESRPKSKTVPGFEKSRAARLLSRLQTESEPGLTNSQLMLTNHDLKPVEPQRRQWTAWSFVAFWIADSFNINTWMIASTMLTSGLAWWHALICILIGYSASAMLVCSTARIGATYHISFPVVSRASFGIWGSLWPVFNRAAMACVWYGVQAWIGGQCITLMIRSIWPSFYTLHNGIPDSGTNTRDFVGFFIFWVASLPAIWLPVHKIRYLFMVKSYIVPVAGLSLFGWAVSRAHGMGPIVREPPTASGSALAWGWVIGIMSSIANFATLIVNNPDFSRFARKPRDALWTQLFTIPIGFVVTSFVGIVVSSSSKVIYGTAIWNPLELLSQFLLDDATSAERFGVFVIAFAFALAQLGTNIAANSVSAGTDMAALLPRYLNIRRGGYICAIIGLCMCPWNLLKTSNNFTTYLSAYSVFLSSIAGVIFCDYYFVRKGYYSVRDLYSARIGSPYYYHFGISWRAYASYICGVLINVVGFAGAVGAKVPIEANYIYRVNFFAGFLVALVVYYLLCWIKPVPATSSVWCEKGDGAGDQFSLANSPDDGFDESAVEMTSTDGGASREKIDRYRDRLRRDSNRG</sequence>
<dbReference type="EMBL" id="KN847047">
    <property type="protein sequence ID" value="KIW22297.1"/>
    <property type="molecule type" value="Genomic_DNA"/>
</dbReference>